<proteinExistence type="inferred from homology"/>
<dbReference type="InterPro" id="IPR057336">
    <property type="entry name" value="GerAC_N"/>
</dbReference>
<evidence type="ECO:0000313" key="11">
    <source>
        <dbReference type="Proteomes" id="UP000010716"/>
    </source>
</evidence>
<keyword evidence="5" id="KW-0472">Membrane</keyword>
<dbReference type="EMBL" id="AFCE01000087">
    <property type="protein sequence ID" value="EGL83711.1"/>
    <property type="molecule type" value="Genomic_DNA"/>
</dbReference>
<organism evidence="10 11">
    <name type="scientific">Caldalkalibacillus thermarum (strain TA2.A1)</name>
    <dbReference type="NCBI Taxonomy" id="986075"/>
    <lineage>
        <taxon>Bacteria</taxon>
        <taxon>Bacillati</taxon>
        <taxon>Bacillota</taxon>
        <taxon>Bacilli</taxon>
        <taxon>Bacillales</taxon>
        <taxon>Bacillaceae</taxon>
        <taxon>Caldalkalibacillus</taxon>
    </lineage>
</organism>
<accession>F5L4L7</accession>
<evidence type="ECO:0000256" key="5">
    <source>
        <dbReference type="ARBA" id="ARBA00023136"/>
    </source>
</evidence>
<comment type="subcellular location">
    <subcellularLocation>
        <location evidence="1">Membrane</location>
        <topology evidence="1">Lipid-anchor</topology>
    </subcellularLocation>
</comment>
<dbReference type="Proteomes" id="UP000010716">
    <property type="component" value="Unassembled WGS sequence"/>
</dbReference>
<evidence type="ECO:0000259" key="9">
    <source>
        <dbReference type="Pfam" id="PF25198"/>
    </source>
</evidence>
<dbReference type="Gene3D" id="3.30.300.210">
    <property type="entry name" value="Nutrient germinant receptor protein C, domain 3"/>
    <property type="match status" value="1"/>
</dbReference>
<reference evidence="10 11" key="1">
    <citation type="journal article" date="2011" name="J. Bacteriol.">
        <title>Draft genome sequence of the thermoalkaliphilic Caldalkalibacillus thermarum strain TA2.A1.</title>
        <authorList>
            <person name="Kalamorz F."/>
            <person name="Keis S."/>
            <person name="McMillan D.G."/>
            <person name="Olsson K."/>
            <person name="Stanton J.A."/>
            <person name="Stockwell P."/>
            <person name="Black M.A."/>
            <person name="Klingeman D.M."/>
            <person name="Land M.L."/>
            <person name="Han C.S."/>
            <person name="Martin S.L."/>
            <person name="Becher S.A."/>
            <person name="Peddie C.J."/>
            <person name="Morgan H.W."/>
            <person name="Matthies D."/>
            <person name="Preiss L."/>
            <person name="Meier T."/>
            <person name="Brown S.D."/>
            <person name="Cook G.M."/>
        </authorList>
    </citation>
    <scope>NUCLEOTIDE SEQUENCE [LARGE SCALE GENOMIC DNA]</scope>
    <source>
        <strain evidence="10 11">TA2.A1</strain>
    </source>
</reference>
<dbReference type="eggNOG" id="ENOG502ZA3G">
    <property type="taxonomic scope" value="Bacteria"/>
</dbReference>
<protein>
    <submittedName>
        <fullName evidence="10">Germination protein, Ger(X)C family</fullName>
    </submittedName>
</protein>
<evidence type="ECO:0000256" key="1">
    <source>
        <dbReference type="ARBA" id="ARBA00004635"/>
    </source>
</evidence>
<dbReference type="GO" id="GO:0016020">
    <property type="term" value="C:membrane"/>
    <property type="evidence" value="ECO:0007669"/>
    <property type="project" value="UniProtKB-SubCell"/>
</dbReference>
<comment type="caution">
    <text evidence="10">The sequence shown here is derived from an EMBL/GenBank/DDBJ whole genome shotgun (WGS) entry which is preliminary data.</text>
</comment>
<dbReference type="RefSeq" id="WP_007503204.1">
    <property type="nucleotide sequence ID" value="NZ_AFCE01000087.1"/>
</dbReference>
<evidence type="ECO:0000313" key="10">
    <source>
        <dbReference type="EMBL" id="EGL83711.1"/>
    </source>
</evidence>
<dbReference type="Pfam" id="PF05504">
    <property type="entry name" value="Spore_GerAC"/>
    <property type="match status" value="1"/>
</dbReference>
<comment type="similarity">
    <text evidence="2">Belongs to the GerABKC lipoprotein family.</text>
</comment>
<keyword evidence="4" id="KW-0732">Signal</keyword>
<dbReference type="AlphaFoldDB" id="F5L4L7"/>
<feature type="domain" description="Spore germination GerAC-like C-terminal" evidence="8">
    <location>
        <begin position="228"/>
        <end position="385"/>
    </location>
</feature>
<gene>
    <name evidence="10" type="ORF">CathTA2_0730</name>
</gene>
<evidence type="ECO:0000256" key="7">
    <source>
        <dbReference type="ARBA" id="ARBA00023288"/>
    </source>
</evidence>
<keyword evidence="7" id="KW-0449">Lipoprotein</keyword>
<dbReference type="InterPro" id="IPR038501">
    <property type="entry name" value="Spore_GerAC_C_sf"/>
</dbReference>
<sequence length="398" mass="44793">MNAVSHPAGAARIRALSVLLALVLLGGCWDAKEMEYMQYALVVGIDVDEQDGRTVVYVENINFASMPIPEGGQRTAKEAEQKVIMGKGSTVTSAFHDLYTYAQRRIFWGHLSAIIFSERALQQNLYADVLEVLGRYNEVRRTVYVYVTKEPLGEIMTTPPALPFSTIFGLLSDPDAIYEQSARVSPIRLHRFISHFNEPGKAVIIPYIGTVKNRWTDDQGTFTTLLLNGIGILQDKQFKGFLLEEDIVGIRWLQPSTVRAPLNIRKGDTIVATLIIMRPKVRVQPEVKGEQIRFKVKVTAQGQVLEMKQDLGLEEVNRLAAQAIESQIETTYAKGLELDADLLDLAYHVYRQDPQLWKRLAKEGRLTVNPNSVQVQAEVNIKQSGANRFHKILHPRPD</sequence>
<dbReference type="GO" id="GO:0009847">
    <property type="term" value="P:spore germination"/>
    <property type="evidence" value="ECO:0007669"/>
    <property type="project" value="InterPro"/>
</dbReference>
<dbReference type="OrthoDB" id="2380468at2"/>
<name>F5L4L7_CALTT</name>
<evidence type="ECO:0000256" key="2">
    <source>
        <dbReference type="ARBA" id="ARBA00007886"/>
    </source>
</evidence>
<keyword evidence="3" id="KW-0309">Germination</keyword>
<evidence type="ECO:0000259" key="8">
    <source>
        <dbReference type="Pfam" id="PF05504"/>
    </source>
</evidence>
<evidence type="ECO:0000256" key="4">
    <source>
        <dbReference type="ARBA" id="ARBA00022729"/>
    </source>
</evidence>
<feature type="domain" description="Spore germination protein N-terminal" evidence="9">
    <location>
        <begin position="30"/>
        <end position="209"/>
    </location>
</feature>
<keyword evidence="6" id="KW-0564">Palmitate</keyword>
<dbReference type="InterPro" id="IPR008844">
    <property type="entry name" value="Spore_GerAC-like"/>
</dbReference>
<evidence type="ECO:0000256" key="3">
    <source>
        <dbReference type="ARBA" id="ARBA00022544"/>
    </source>
</evidence>
<evidence type="ECO:0000256" key="6">
    <source>
        <dbReference type="ARBA" id="ARBA00023139"/>
    </source>
</evidence>
<dbReference type="PANTHER" id="PTHR35789:SF1">
    <property type="entry name" value="SPORE GERMINATION PROTEIN B3"/>
    <property type="match status" value="1"/>
</dbReference>
<dbReference type="Pfam" id="PF25198">
    <property type="entry name" value="Spore_GerAC_N"/>
    <property type="match status" value="1"/>
</dbReference>
<dbReference type="InterPro" id="IPR046953">
    <property type="entry name" value="Spore_GerAC-like_C"/>
</dbReference>
<dbReference type="NCBIfam" id="TIGR02887">
    <property type="entry name" value="spore_ger_x_C"/>
    <property type="match status" value="1"/>
</dbReference>
<dbReference type="PANTHER" id="PTHR35789">
    <property type="entry name" value="SPORE GERMINATION PROTEIN B3"/>
    <property type="match status" value="1"/>
</dbReference>